<dbReference type="EnsemblMetazoa" id="ACHR014247-RA">
    <property type="protein sequence ID" value="ACHR014247-PA"/>
    <property type="gene ID" value="ACHR014247"/>
</dbReference>
<dbReference type="EnsemblMetazoa" id="ACHR014247-RB">
    <property type="protein sequence ID" value="ACHR014247-PB"/>
    <property type="gene ID" value="ACHR014247"/>
</dbReference>
<protein>
    <submittedName>
        <fullName evidence="1">Uncharacterized protein</fullName>
    </submittedName>
</protein>
<keyword evidence="2" id="KW-1185">Reference proteome</keyword>
<reference evidence="2" key="1">
    <citation type="submission" date="2013-03" db="EMBL/GenBank/DDBJ databases">
        <title>The Genome Sequence of Anopheles christyi ACHKN1017.</title>
        <authorList>
            <consortium name="The Broad Institute Genomics Platform"/>
            <person name="Neafsey D.E."/>
            <person name="Besansky N."/>
            <person name="Walker B."/>
            <person name="Young S.K."/>
            <person name="Zeng Q."/>
            <person name="Gargeya S."/>
            <person name="Fitzgerald M."/>
            <person name="Haas B."/>
            <person name="Abouelleil A."/>
            <person name="Allen A.W."/>
            <person name="Alvarado L."/>
            <person name="Arachchi H.M."/>
            <person name="Berlin A.M."/>
            <person name="Chapman S.B."/>
            <person name="Gainer-Dewar J."/>
            <person name="Goldberg J."/>
            <person name="Griggs A."/>
            <person name="Gujja S."/>
            <person name="Hansen M."/>
            <person name="Howarth C."/>
            <person name="Imamovic A."/>
            <person name="Ireland A."/>
            <person name="Larimer J."/>
            <person name="McCowan C."/>
            <person name="Murphy C."/>
            <person name="Pearson M."/>
            <person name="Poon T.W."/>
            <person name="Priest M."/>
            <person name="Roberts A."/>
            <person name="Saif S."/>
            <person name="Shea T."/>
            <person name="Sisk P."/>
            <person name="Sykes S."/>
            <person name="Wortman J."/>
            <person name="Nusbaum C."/>
            <person name="Birren B."/>
        </authorList>
    </citation>
    <scope>NUCLEOTIDE SEQUENCE [LARGE SCALE GENOMIC DNA]</scope>
    <source>
        <strain evidence="2">ACHKN1017</strain>
    </source>
</reference>
<accession>A0A182KIG9</accession>
<sequence length="128" mass="13880">MPMLATTTIIQISHETIVASQCNSAIMMMENTKLSAHMSTIVGHALYRSLNTCCVASQELISAYIFFTCCSGALTPVGMQRCSTGADWYTGNGGQGPLKSKYFAPFASCVCSILMLKSYRHSFVLRSS</sequence>
<name>A0A182KIG9_9DIPT</name>
<evidence type="ECO:0000313" key="2">
    <source>
        <dbReference type="Proteomes" id="UP000075881"/>
    </source>
</evidence>
<reference evidence="1" key="2">
    <citation type="submission" date="2020-05" db="UniProtKB">
        <authorList>
            <consortium name="EnsemblMetazoa"/>
        </authorList>
    </citation>
    <scope>IDENTIFICATION</scope>
    <source>
        <strain evidence="1">ACHKN1017</strain>
    </source>
</reference>
<dbReference type="Proteomes" id="UP000075881">
    <property type="component" value="Unassembled WGS sequence"/>
</dbReference>
<proteinExistence type="predicted"/>
<dbReference type="VEuPathDB" id="VectorBase:ACHR014247"/>
<evidence type="ECO:0000313" key="1">
    <source>
        <dbReference type="EnsemblMetazoa" id="ACHR014247-PB"/>
    </source>
</evidence>
<organism evidence="1 2">
    <name type="scientific">Anopheles christyi</name>
    <dbReference type="NCBI Taxonomy" id="43041"/>
    <lineage>
        <taxon>Eukaryota</taxon>
        <taxon>Metazoa</taxon>
        <taxon>Ecdysozoa</taxon>
        <taxon>Arthropoda</taxon>
        <taxon>Hexapoda</taxon>
        <taxon>Insecta</taxon>
        <taxon>Pterygota</taxon>
        <taxon>Neoptera</taxon>
        <taxon>Endopterygota</taxon>
        <taxon>Diptera</taxon>
        <taxon>Nematocera</taxon>
        <taxon>Culicoidea</taxon>
        <taxon>Culicidae</taxon>
        <taxon>Anophelinae</taxon>
        <taxon>Anopheles</taxon>
    </lineage>
</organism>
<dbReference type="AlphaFoldDB" id="A0A182KIG9"/>